<dbReference type="EMBL" id="AWEZ01000029">
    <property type="protein sequence ID" value="ERL09463.1"/>
    <property type="molecule type" value="Genomic_DNA"/>
</dbReference>
<keyword evidence="4" id="KW-1185">Reference proteome</keyword>
<feature type="compositionally biased region" description="Low complexity" evidence="1">
    <location>
        <begin position="66"/>
        <end position="83"/>
    </location>
</feature>
<protein>
    <submittedName>
        <fullName evidence="3">Hydrolase, alpha/beta domain protein</fullName>
    </submittedName>
</protein>
<dbReference type="Proteomes" id="UP000016638">
    <property type="component" value="Unassembled WGS sequence"/>
</dbReference>
<sequence length="89" mass="9106">MTSPATHHTADVNEREVAQALAWTQRHAAQFGGDGSRVALVGDPAGGNLALEVALKRTTELDQVDGVADAQGDAADTASYPLAPSLPSP</sequence>
<dbReference type="RefSeq" id="WP_021725549.1">
    <property type="nucleotide sequence ID" value="NZ_AWEZ01000029.1"/>
</dbReference>
<dbReference type="OrthoDB" id="3181909at2"/>
<dbReference type="Gene3D" id="3.40.50.1820">
    <property type="entry name" value="alpha/beta hydrolase"/>
    <property type="match status" value="1"/>
</dbReference>
<reference evidence="3 4" key="1">
    <citation type="submission" date="2013-08" db="EMBL/GenBank/DDBJ databases">
        <authorList>
            <person name="Durkin A.S."/>
            <person name="Haft D.R."/>
            <person name="McCorrison J."/>
            <person name="Torralba M."/>
            <person name="Gillis M."/>
            <person name="Haft D.H."/>
            <person name="Methe B."/>
            <person name="Sutton G."/>
            <person name="Nelson K.E."/>
        </authorList>
    </citation>
    <scope>NUCLEOTIDE SEQUENCE [LARGE SCALE GENOMIC DNA]</scope>
    <source>
        <strain evidence="3 4">F0195</strain>
    </source>
</reference>
<evidence type="ECO:0000256" key="1">
    <source>
        <dbReference type="SAM" id="MobiDB-lite"/>
    </source>
</evidence>
<evidence type="ECO:0000313" key="3">
    <source>
        <dbReference type="EMBL" id="ERL09463.1"/>
    </source>
</evidence>
<dbReference type="SUPFAM" id="SSF53474">
    <property type="entry name" value="alpha/beta-Hydrolases"/>
    <property type="match status" value="1"/>
</dbReference>
<feature type="domain" description="Alpha/beta hydrolase fold-3" evidence="2">
    <location>
        <begin position="8"/>
        <end position="60"/>
    </location>
</feature>
<proteinExistence type="predicted"/>
<dbReference type="AlphaFoldDB" id="U2TTQ7"/>
<dbReference type="InterPro" id="IPR013094">
    <property type="entry name" value="AB_hydrolase_3"/>
</dbReference>
<evidence type="ECO:0000259" key="2">
    <source>
        <dbReference type="Pfam" id="PF07859"/>
    </source>
</evidence>
<dbReference type="GO" id="GO:0016787">
    <property type="term" value="F:hydrolase activity"/>
    <property type="evidence" value="ECO:0007669"/>
    <property type="project" value="UniProtKB-KW"/>
</dbReference>
<dbReference type="PATRIC" id="fig|1125712.3.peg.706"/>
<dbReference type="Pfam" id="PF07859">
    <property type="entry name" value="Abhydrolase_3"/>
    <property type="match status" value="1"/>
</dbReference>
<accession>U2TTQ7</accession>
<name>U2TTQ7_9ACTN</name>
<comment type="caution">
    <text evidence="3">The sequence shown here is derived from an EMBL/GenBank/DDBJ whole genome shotgun (WGS) entry which is preliminary data.</text>
</comment>
<organism evidence="3 4">
    <name type="scientific">Olsenella profusa F0195</name>
    <dbReference type="NCBI Taxonomy" id="1125712"/>
    <lineage>
        <taxon>Bacteria</taxon>
        <taxon>Bacillati</taxon>
        <taxon>Actinomycetota</taxon>
        <taxon>Coriobacteriia</taxon>
        <taxon>Coriobacteriales</taxon>
        <taxon>Atopobiaceae</taxon>
        <taxon>Olsenella</taxon>
    </lineage>
</organism>
<dbReference type="STRING" id="1125712.HMPREF1316_1605"/>
<feature type="region of interest" description="Disordered" evidence="1">
    <location>
        <begin position="66"/>
        <end position="89"/>
    </location>
</feature>
<gene>
    <name evidence="3" type="ORF">HMPREF1316_1605</name>
</gene>
<dbReference type="InterPro" id="IPR029058">
    <property type="entry name" value="AB_hydrolase_fold"/>
</dbReference>
<keyword evidence="3" id="KW-0378">Hydrolase</keyword>
<evidence type="ECO:0000313" key="4">
    <source>
        <dbReference type="Proteomes" id="UP000016638"/>
    </source>
</evidence>